<comment type="caution">
    <text evidence="1">The sequence shown here is derived from an EMBL/GenBank/DDBJ whole genome shotgun (WGS) entry which is preliminary data.</text>
</comment>
<dbReference type="EMBL" id="ABLD01000059">
    <property type="protein sequence ID" value="EDT06519.1"/>
    <property type="molecule type" value="Genomic_DNA"/>
</dbReference>
<proteinExistence type="predicted"/>
<protein>
    <submittedName>
        <fullName evidence="1">Uncharacterized protein</fullName>
    </submittedName>
</protein>
<reference evidence="1 2" key="1">
    <citation type="submission" date="2008-03" db="EMBL/GenBank/DDBJ databases">
        <title>Sequencing of the draft genome and assembly of Burkholderia graminis C4D1M.</title>
        <authorList>
            <consortium name="US DOE Joint Genome Institute (JGI-PGF)"/>
            <person name="Copeland A."/>
            <person name="Lucas S."/>
            <person name="Lapidus A."/>
            <person name="Glavina del Rio T."/>
            <person name="Dalin E."/>
            <person name="Tice H."/>
            <person name="Bruce D."/>
            <person name="Goodwin L."/>
            <person name="Pitluck S."/>
            <person name="Larimer F."/>
            <person name="Land M.L."/>
            <person name="Hauser L."/>
            <person name="Tiedje J."/>
            <person name="Richardson P."/>
        </authorList>
    </citation>
    <scope>NUCLEOTIDE SEQUENCE [LARGE SCALE GENOMIC DNA]</scope>
    <source>
        <strain evidence="2">ATCC 700544 / DSM 17151 / LMG 18924 / NCIMB 13744 / C4D1M</strain>
    </source>
</reference>
<evidence type="ECO:0000313" key="1">
    <source>
        <dbReference type="EMBL" id="EDT06519.1"/>
    </source>
</evidence>
<name>B1GBG6_PARG4</name>
<gene>
    <name evidence="1" type="ORF">BgramDRAFT_6703</name>
</gene>
<evidence type="ECO:0000313" key="2">
    <source>
        <dbReference type="Proteomes" id="UP000005045"/>
    </source>
</evidence>
<sequence>MRMNAERHPLIELFAVRGQHRLVAVQLLRRDDVVGQARDFGDRQNAAAAVRKPPDLHDEVDRVGDLTAQARLGALEAREARQHFEPVQTLARRACVNGAHRAVVARVHRLEHFEHFAAPHFADDDAVRAHAQRIAQQVADRHDARAVEAARTAFEPHHMWMVQRQFGRVLDRHDTLRLGDVKGERVEQRRLARTRSARHQHIAARHDRGFEQRADFGAIGAVAEQIVGTQRVLAKLADRHDRPVDRQRLDHHVDASAVRQARIDHRIRFVQTPADRRENAPHDAQQMRVVGEAHRYLREDAVARHVHVVIAVDQDVFDGRIVEQILDRSETRELFGQRVGNRAHLGLVDRHAPQPHEAVHLQIDELIDRVARPAAELRAEFLDTREQMFVRGVLDVLELLALRKRRRVVGEFDFFCHRL</sequence>
<dbReference type="Proteomes" id="UP000005045">
    <property type="component" value="Unassembled WGS sequence"/>
</dbReference>
<dbReference type="AlphaFoldDB" id="B1GBG6"/>
<keyword evidence="2" id="KW-1185">Reference proteome</keyword>
<accession>B1GBG6</accession>
<organism evidence="1 2">
    <name type="scientific">Paraburkholderia graminis (strain ATCC 700544 / DSM 17151 / LMG 18924 / NCIMB 13744 / C4D1M)</name>
    <dbReference type="NCBI Taxonomy" id="396598"/>
    <lineage>
        <taxon>Bacteria</taxon>
        <taxon>Pseudomonadati</taxon>
        <taxon>Pseudomonadota</taxon>
        <taxon>Betaproteobacteria</taxon>
        <taxon>Burkholderiales</taxon>
        <taxon>Burkholderiaceae</taxon>
        <taxon>Paraburkholderia</taxon>
    </lineage>
</organism>